<comment type="similarity">
    <text evidence="4 22">Belongs to the glycosyl hydrolase 17 family.</text>
</comment>
<keyword evidence="16" id="KW-0449">Lipoprotein</keyword>
<accession>A0A381LHR2</accession>
<evidence type="ECO:0000256" key="21">
    <source>
        <dbReference type="ARBA" id="ARBA00032906"/>
    </source>
</evidence>
<evidence type="ECO:0000256" key="4">
    <source>
        <dbReference type="ARBA" id="ARBA00008773"/>
    </source>
</evidence>
<dbReference type="GO" id="GO:0005886">
    <property type="term" value="C:plasma membrane"/>
    <property type="evidence" value="ECO:0007669"/>
    <property type="project" value="UniProtKB-SubCell"/>
</dbReference>
<keyword evidence="9" id="KW-0964">Secreted</keyword>
<evidence type="ECO:0000256" key="17">
    <source>
        <dbReference type="ARBA" id="ARBA00023316"/>
    </source>
</evidence>
<dbReference type="GO" id="GO:0042973">
    <property type="term" value="F:glucan endo-1,3-beta-D-glucosidase activity"/>
    <property type="evidence" value="ECO:0007669"/>
    <property type="project" value="UniProtKB-EC"/>
</dbReference>
<dbReference type="InterPro" id="IPR050732">
    <property type="entry name" value="Beta-glucan_modifiers"/>
</dbReference>
<evidence type="ECO:0000256" key="22">
    <source>
        <dbReference type="RuleBase" id="RU004335"/>
    </source>
</evidence>
<dbReference type="PANTHER" id="PTHR16631:SF13">
    <property type="entry name" value="GLUCAN ENDO-1,3-BETA-GLUCOSIDASE EGLC-RELATED"/>
    <property type="match status" value="1"/>
</dbReference>
<evidence type="ECO:0000256" key="11">
    <source>
        <dbReference type="ARBA" id="ARBA00022729"/>
    </source>
</evidence>
<comment type="catalytic activity">
    <reaction evidence="1">
        <text>Hydrolysis of (1-&gt;3)-beta-D-glucosidic linkages in (1-&gt;3)-beta-D-glucans.</text>
        <dbReference type="EC" id="3.2.1.39"/>
    </reaction>
</comment>
<evidence type="ECO:0000256" key="20">
    <source>
        <dbReference type="ARBA" id="ARBA00032134"/>
    </source>
</evidence>
<evidence type="ECO:0000256" key="1">
    <source>
        <dbReference type="ARBA" id="ARBA00000382"/>
    </source>
</evidence>
<evidence type="ECO:0000256" key="19">
    <source>
        <dbReference type="ARBA" id="ARBA00025152"/>
    </source>
</evidence>
<dbReference type="SUPFAM" id="SSF51445">
    <property type="entry name" value="(Trans)glycosidases"/>
    <property type="match status" value="1"/>
</dbReference>
<evidence type="ECO:0000256" key="14">
    <source>
        <dbReference type="ARBA" id="ARBA00023180"/>
    </source>
</evidence>
<protein>
    <recommendedName>
        <fullName evidence="6">Probable glucan endo-1,3-beta-glucosidase eglC</fullName>
        <ecNumber evidence="5">3.2.1.39</ecNumber>
    </recommendedName>
    <alternativeName>
        <fullName evidence="20">Endo-1,3-beta-glucanase eglC</fullName>
    </alternativeName>
    <alternativeName>
        <fullName evidence="21">Laminarinase eglC</fullName>
    </alternativeName>
</protein>
<dbReference type="AlphaFoldDB" id="A0A381LHR2"/>
<dbReference type="GO" id="GO:0098552">
    <property type="term" value="C:side of membrane"/>
    <property type="evidence" value="ECO:0007669"/>
    <property type="project" value="UniProtKB-KW"/>
</dbReference>
<dbReference type="OrthoDB" id="77201at2759"/>
<comment type="subcellular location">
    <subcellularLocation>
        <location evidence="3">Cell membrane</location>
        <topology evidence="3">Lipid-anchor</topology>
        <topology evidence="3">GPI-anchor</topology>
    </subcellularLocation>
    <subcellularLocation>
        <location evidence="2">Secreted</location>
        <location evidence="2">Cell wall</location>
    </subcellularLocation>
</comment>
<evidence type="ECO:0000256" key="8">
    <source>
        <dbReference type="ARBA" id="ARBA00022512"/>
    </source>
</evidence>
<dbReference type="GO" id="GO:0000272">
    <property type="term" value="P:polysaccharide catabolic process"/>
    <property type="evidence" value="ECO:0007669"/>
    <property type="project" value="UniProtKB-KW"/>
</dbReference>
<evidence type="ECO:0000256" key="6">
    <source>
        <dbReference type="ARBA" id="ARBA00019762"/>
    </source>
</evidence>
<dbReference type="Gene3D" id="3.20.20.80">
    <property type="entry name" value="Glycosidases"/>
    <property type="match status" value="1"/>
</dbReference>
<name>A0A381LHR2_BLUGR</name>
<dbReference type="Pfam" id="PF00332">
    <property type="entry name" value="Glyco_hydro_17"/>
    <property type="match status" value="1"/>
</dbReference>
<evidence type="ECO:0000256" key="12">
    <source>
        <dbReference type="ARBA" id="ARBA00022801"/>
    </source>
</evidence>
<keyword evidence="12" id="KW-0378">Hydrolase</keyword>
<organism evidence="23">
    <name type="scientific">Blumeria graminis f. sp. tritici 96224</name>
    <dbReference type="NCBI Taxonomy" id="1268274"/>
    <lineage>
        <taxon>Eukaryota</taxon>
        <taxon>Fungi</taxon>
        <taxon>Dikarya</taxon>
        <taxon>Ascomycota</taxon>
        <taxon>Pezizomycotina</taxon>
        <taxon>Leotiomycetes</taxon>
        <taxon>Erysiphales</taxon>
        <taxon>Erysiphaceae</taxon>
        <taxon>Blumeria</taxon>
    </lineage>
</organism>
<comment type="function">
    <text evidence="19">Glucanases play a role in cell expansion during growth, in cell-cell fusion during mating, and in spore release during sporulation. This enzyme may be involved in beta-glucan degradation and also function biosynthetically as a transglycosylase.</text>
</comment>
<evidence type="ECO:0000256" key="7">
    <source>
        <dbReference type="ARBA" id="ARBA00022475"/>
    </source>
</evidence>
<proteinExistence type="inferred from homology"/>
<evidence type="ECO:0000313" key="23">
    <source>
        <dbReference type="EMBL" id="SUZ12706.1"/>
    </source>
</evidence>
<gene>
    <name evidence="23" type="ORF">BGT96224V2_LOCUS5868</name>
</gene>
<evidence type="ECO:0000256" key="3">
    <source>
        <dbReference type="ARBA" id="ARBA00004609"/>
    </source>
</evidence>
<dbReference type="EMBL" id="UIGY01000202">
    <property type="protein sequence ID" value="SUZ12706.1"/>
    <property type="molecule type" value="Genomic_DNA"/>
</dbReference>
<keyword evidence="10" id="KW-0336">GPI-anchor</keyword>
<reference evidence="23" key="1">
    <citation type="submission" date="2018-07" db="EMBL/GenBank/DDBJ databases">
        <authorList>
            <person name="Quirk P.G."/>
            <person name="Krulwich T.A."/>
        </authorList>
    </citation>
    <scope>NUCLEOTIDE SEQUENCE</scope>
    <source>
        <strain evidence="23">96224</strain>
    </source>
</reference>
<sequence length="293" mass="31840">MQLSTYLAVAISVGSSNALYQGFNAQVRNSDGSCKKQADWEADFNTTLSLPGNFNSLRLFSSLECDAINLIAPAAIVTGGKVLAGISIQHPELFAVEKQQLLEAVKHHGSEWLAAVSVGYDDLKNSEILSDSLAKKIDDVRGMLYNVTESKTTVPVGHIDSWTAWVDINNAPAINACDFIGTKLNPSLHNNDSISIQDSINVYNDNLNQVREAVASAGSNSSIWITEGGWPSISNPVTEIVPTIEIAQTIWKNITCPLFETNNIFWRSLQHQQESSSLGVLNADGKPLYDLTC</sequence>
<keyword evidence="18" id="KW-0624">Polysaccharide degradation</keyword>
<dbReference type="GO" id="GO:0005576">
    <property type="term" value="C:extracellular region"/>
    <property type="evidence" value="ECO:0007669"/>
    <property type="project" value="TreeGrafter"/>
</dbReference>
<evidence type="ECO:0000256" key="15">
    <source>
        <dbReference type="ARBA" id="ARBA00023277"/>
    </source>
</evidence>
<dbReference type="EC" id="3.2.1.39" evidence="5"/>
<dbReference type="InterPro" id="IPR017853">
    <property type="entry name" value="GH"/>
</dbReference>
<evidence type="ECO:0000256" key="2">
    <source>
        <dbReference type="ARBA" id="ARBA00004191"/>
    </source>
</evidence>
<dbReference type="GO" id="GO:0009277">
    <property type="term" value="C:fungal-type cell wall"/>
    <property type="evidence" value="ECO:0007669"/>
    <property type="project" value="TreeGrafter"/>
</dbReference>
<keyword evidence="7" id="KW-1003">Cell membrane</keyword>
<keyword evidence="11" id="KW-0732">Signal</keyword>
<keyword evidence="13" id="KW-0472">Membrane</keyword>
<keyword evidence="17" id="KW-0961">Cell wall biogenesis/degradation</keyword>
<keyword evidence="15" id="KW-0119">Carbohydrate metabolism</keyword>
<evidence type="ECO:0000256" key="13">
    <source>
        <dbReference type="ARBA" id="ARBA00023136"/>
    </source>
</evidence>
<dbReference type="InterPro" id="IPR000490">
    <property type="entry name" value="Glyco_hydro_17"/>
</dbReference>
<evidence type="ECO:0000256" key="10">
    <source>
        <dbReference type="ARBA" id="ARBA00022622"/>
    </source>
</evidence>
<evidence type="ECO:0000256" key="5">
    <source>
        <dbReference type="ARBA" id="ARBA00012780"/>
    </source>
</evidence>
<dbReference type="GO" id="GO:0009986">
    <property type="term" value="C:cell surface"/>
    <property type="evidence" value="ECO:0007669"/>
    <property type="project" value="TreeGrafter"/>
</dbReference>
<evidence type="ECO:0000256" key="9">
    <source>
        <dbReference type="ARBA" id="ARBA00022525"/>
    </source>
</evidence>
<dbReference type="GO" id="GO:0071555">
    <property type="term" value="P:cell wall organization"/>
    <property type="evidence" value="ECO:0007669"/>
    <property type="project" value="UniProtKB-KW"/>
</dbReference>
<keyword evidence="14" id="KW-0325">Glycoprotein</keyword>
<keyword evidence="8" id="KW-0134">Cell wall</keyword>
<dbReference type="PANTHER" id="PTHR16631">
    <property type="entry name" value="GLUCAN 1,3-BETA-GLUCOSIDASE"/>
    <property type="match status" value="1"/>
</dbReference>
<evidence type="ECO:0000256" key="18">
    <source>
        <dbReference type="ARBA" id="ARBA00023326"/>
    </source>
</evidence>
<evidence type="ECO:0000256" key="16">
    <source>
        <dbReference type="ARBA" id="ARBA00023288"/>
    </source>
</evidence>